<keyword evidence="3" id="KW-1185">Reference proteome</keyword>
<evidence type="ECO:0000313" key="2">
    <source>
        <dbReference type="EMBL" id="RMI07031.1"/>
    </source>
</evidence>
<name>A0A3M2J4L1_9CELL</name>
<dbReference type="OrthoDB" id="4991518at2"/>
<keyword evidence="1" id="KW-0732">Signal</keyword>
<reference evidence="2 3" key="1">
    <citation type="submission" date="2018-10" db="EMBL/GenBank/DDBJ databases">
        <title>Isolation, diversity and antifungal activity of actinobacteria from wheat.</title>
        <authorList>
            <person name="Han C."/>
        </authorList>
    </citation>
    <scope>NUCLEOTIDE SEQUENCE [LARGE SCALE GENOMIC DNA]</scope>
    <source>
        <strain evidence="2 3">NEAU-YY56</strain>
    </source>
</reference>
<dbReference type="Proteomes" id="UP000269289">
    <property type="component" value="Unassembled WGS sequence"/>
</dbReference>
<proteinExistence type="predicted"/>
<dbReference type="EMBL" id="RFFI01000082">
    <property type="protein sequence ID" value="RMI07031.1"/>
    <property type="molecule type" value="Genomic_DNA"/>
</dbReference>
<dbReference type="RefSeq" id="WP_122150060.1">
    <property type="nucleotide sequence ID" value="NZ_RFFI01000082.1"/>
</dbReference>
<protein>
    <submittedName>
        <fullName evidence="2">Uncharacterized protein</fullName>
    </submittedName>
</protein>
<feature type="chain" id="PRO_5038512554" evidence="1">
    <location>
        <begin position="32"/>
        <end position="192"/>
    </location>
</feature>
<dbReference type="AlphaFoldDB" id="A0A3M2J4L1"/>
<feature type="signal peptide" evidence="1">
    <location>
        <begin position="1"/>
        <end position="31"/>
    </location>
</feature>
<comment type="caution">
    <text evidence="2">The sequence shown here is derived from an EMBL/GenBank/DDBJ whole genome shotgun (WGS) entry which is preliminary data.</text>
</comment>
<evidence type="ECO:0000313" key="3">
    <source>
        <dbReference type="Proteomes" id="UP000269289"/>
    </source>
</evidence>
<organism evidence="2 3">
    <name type="scientific">Cellulomonas triticagri</name>
    <dbReference type="NCBI Taxonomy" id="2483352"/>
    <lineage>
        <taxon>Bacteria</taxon>
        <taxon>Bacillati</taxon>
        <taxon>Actinomycetota</taxon>
        <taxon>Actinomycetes</taxon>
        <taxon>Micrococcales</taxon>
        <taxon>Cellulomonadaceae</taxon>
        <taxon>Cellulomonas</taxon>
    </lineage>
</organism>
<sequence length="192" mass="19453">MTARTSVRRGCRVGAAVAGLVVLGGTALTHAAFTDTVHADLGEVGGSYDIALVDRDGTVVQGDPEPLVLDEVVPGPDGSTAVEVGVVTLSEATGPIALSVVNARATPLPADPGREGPGADPFDVGLFTVSVDGEVVAASLTADELSAVVLTGWRPREPRTVQVAVRLPDVLGDPYYAGRAMVLGIQLDGSTS</sequence>
<gene>
    <name evidence="2" type="ORF">EBM89_14135</name>
</gene>
<accession>A0A3M2J4L1</accession>
<evidence type="ECO:0000256" key="1">
    <source>
        <dbReference type="SAM" id="SignalP"/>
    </source>
</evidence>